<dbReference type="Proteomes" id="UP000285301">
    <property type="component" value="Unassembled WGS sequence"/>
</dbReference>
<keyword evidence="6" id="KW-1185">Reference proteome</keyword>
<evidence type="ECO:0000259" key="3">
    <source>
        <dbReference type="Pfam" id="PF01326"/>
    </source>
</evidence>
<evidence type="ECO:0000256" key="1">
    <source>
        <dbReference type="ARBA" id="ARBA00007837"/>
    </source>
</evidence>
<dbReference type="Gene3D" id="3.50.30.10">
    <property type="entry name" value="Phosphohistidine domain"/>
    <property type="match status" value="1"/>
</dbReference>
<sequence>FLIFKAIKINEKINGKWIDFFAALISLKRTKRLNQNRIEFYDFKRVDDPYKSGFLPSDHEWDLETPDFRNDEHIFLFGVNSKAQLLKVLISKSKEENGKVALKAVLHLKLDRNTVYTLNEEYLLPVSDLKSKEYKIGSLFLEVLNPFRRFRLKFRGYLREEKSDELVYVRFRLHWFSNTSVYDHKCSFETLFAAQQFAKNGCKSFEFENRLEQFGQIKGTVNIESEPQKQILLWGARSKTFNSKNVNSSRFYGIAKNGHGFSIGFVHDKERNIKYMYGLVKDISGVLRKVKRITLQNSDLESIPAESFDFLIETKENNFKINVKSEISNQNLSRDATIDESDAKCIAFYEDYGEDYFSRIKNKNHAFIYSVANVAEKNCELVLPLSDKKAQSVIISGGKGSSLASLTTLSKILNEKFKVPRGLIVTSNAYDLLLEENEDLKKAIDNLQQLAWSRKCDLKFECEQVVNLISNYQMPERVQAAIAQHLDRVYGNLVSEKSFAVRSSAVGEDSEEMSGAGQLTTFLGVKGKENISKAVIKCWASQFGFNYTEYKRGYGQLINNKMAIVILEMVDCDTAGVVFTCNPLNGDERQIVITANYGLGESVVSASAEPDTIRVKINVKSNDLNDKRTVDGIESIEVGRKEKFIKVNEEGGTVEMNRNSSEKCCLDTNDIMKLAEVCLHVHAYYGNSRDIEWGIKDGEIWLLQSRPITSLDHSYTEWEITHDIGHGFQRENEFFTRIHWNENFPGATSPLTMSTFIKMLDEYFQVRKCIFIFLPNISFVLGAHSRVTTAATMLTGIILNALYDGKVEYEDVFHDFGKILSTCSGTLSAEVPKMLREIARSIENHAEFSEMNDEEALKYLLSEKNEASKKFVHFLKRHGCRGMRELDYAVLQWGDEPIKLVHLLKTFRQNELKEEASKVLSVSEVLSTLKTKPSFLKRLSLRWFLLPLAFRNIRLREESKSTLAFYASKYREAFWNLAKKISYEEGKLPDPELMFYLTYAEIDSLIKERNASLVMKAKRRRNMHSKLDKLLFDDIVKDWEAEQSIDVSKLSGALTVKGTAVTHLSVKGRLFVAHSLEDAKDLKNGDILLTHTTDIGWSPYFPKLSGIVTEMGGLNSHGAVIAREFGLPCLIAISNGCELFKTGDVVYINGENGTITRLEE</sequence>
<feature type="non-terminal residue" evidence="4">
    <location>
        <position position="1"/>
    </location>
</feature>
<dbReference type="SUPFAM" id="SSF56059">
    <property type="entry name" value="Glutathione synthetase ATP-binding domain-like"/>
    <property type="match status" value="1"/>
</dbReference>
<dbReference type="InterPro" id="IPR008279">
    <property type="entry name" value="PEP-util_enz_mobile_dom"/>
</dbReference>
<comment type="similarity">
    <text evidence="1">Belongs to the PEP-utilizing enzyme family.</text>
</comment>
<dbReference type="InterPro" id="IPR013815">
    <property type="entry name" value="ATP_grasp_subdomain_1"/>
</dbReference>
<evidence type="ECO:0000313" key="6">
    <source>
        <dbReference type="Proteomes" id="UP000285301"/>
    </source>
</evidence>
<dbReference type="Pfam" id="PF01326">
    <property type="entry name" value="PPDK_N"/>
    <property type="match status" value="1"/>
</dbReference>
<dbReference type="Gene3D" id="3.30.1490.20">
    <property type="entry name" value="ATP-grasp fold, A domain"/>
    <property type="match status" value="1"/>
</dbReference>
<name>A0A443QNE0_9ACAR</name>
<evidence type="ECO:0000259" key="2">
    <source>
        <dbReference type="Pfam" id="PF00391"/>
    </source>
</evidence>
<dbReference type="EMBL" id="NCKU01005461">
    <property type="protein sequence ID" value="RWS04544.1"/>
    <property type="molecule type" value="Genomic_DNA"/>
</dbReference>
<reference evidence="4 6" key="1">
    <citation type="journal article" date="2018" name="Gigascience">
        <title>Genomes of trombidid mites reveal novel predicted allergens and laterally-transferred genes associated with secondary metabolism.</title>
        <authorList>
            <person name="Dong X."/>
            <person name="Chaisiri K."/>
            <person name="Xia D."/>
            <person name="Armstrong S.D."/>
            <person name="Fang Y."/>
            <person name="Donnelly M.J."/>
            <person name="Kadowaki T."/>
            <person name="McGarry J.W."/>
            <person name="Darby A.C."/>
            <person name="Makepeace B.L."/>
        </authorList>
    </citation>
    <scope>NUCLEOTIDE SEQUENCE [LARGE SCALE GENOMIC DNA]</scope>
    <source>
        <strain evidence="4">UoL-WK</strain>
    </source>
</reference>
<organism evidence="4 6">
    <name type="scientific">Dinothrombium tinctorium</name>
    <dbReference type="NCBI Taxonomy" id="1965070"/>
    <lineage>
        <taxon>Eukaryota</taxon>
        <taxon>Metazoa</taxon>
        <taxon>Ecdysozoa</taxon>
        <taxon>Arthropoda</taxon>
        <taxon>Chelicerata</taxon>
        <taxon>Arachnida</taxon>
        <taxon>Acari</taxon>
        <taxon>Acariformes</taxon>
        <taxon>Trombidiformes</taxon>
        <taxon>Prostigmata</taxon>
        <taxon>Anystina</taxon>
        <taxon>Parasitengona</taxon>
        <taxon>Trombidioidea</taxon>
        <taxon>Trombidiidae</taxon>
        <taxon>Dinothrombium</taxon>
    </lineage>
</organism>
<dbReference type="AlphaFoldDB" id="A0A443QNE0"/>
<dbReference type="InterPro" id="IPR051549">
    <property type="entry name" value="PEP_Utilizing_Enz"/>
</dbReference>
<proteinExistence type="inferred from homology"/>
<evidence type="ECO:0000313" key="4">
    <source>
        <dbReference type="EMBL" id="RWS04540.1"/>
    </source>
</evidence>
<dbReference type="PANTHER" id="PTHR43615:SF1">
    <property type="entry name" value="PPDK_N DOMAIN-CONTAINING PROTEIN"/>
    <property type="match status" value="1"/>
</dbReference>
<evidence type="ECO:0000313" key="5">
    <source>
        <dbReference type="EMBL" id="RWS04544.1"/>
    </source>
</evidence>
<feature type="domain" description="Pyruvate phosphate dikinase AMP/ATP-binding" evidence="3">
    <location>
        <begin position="397"/>
        <end position="714"/>
    </location>
</feature>
<feature type="domain" description="PEP-utilising enzyme mobile" evidence="2">
    <location>
        <begin position="1083"/>
        <end position="1153"/>
    </location>
</feature>
<dbReference type="PANTHER" id="PTHR43615">
    <property type="entry name" value="PHOSPHOENOLPYRUVATE SYNTHASE-RELATED"/>
    <property type="match status" value="1"/>
</dbReference>
<dbReference type="SUPFAM" id="SSF52009">
    <property type="entry name" value="Phosphohistidine domain"/>
    <property type="match status" value="1"/>
</dbReference>
<accession>A0A443QNE0</accession>
<protein>
    <submittedName>
        <fullName evidence="4">Cleft lip and palate transmembrane protein 1-like protein</fullName>
    </submittedName>
</protein>
<keyword evidence="4" id="KW-0472">Membrane</keyword>
<dbReference type="InterPro" id="IPR002192">
    <property type="entry name" value="PPDK_AMP/ATP-bd"/>
</dbReference>
<gene>
    <name evidence="5" type="ORF">B4U79_10555</name>
    <name evidence="4" type="ORF">B4U79_13171</name>
</gene>
<dbReference type="GO" id="GO:0005524">
    <property type="term" value="F:ATP binding"/>
    <property type="evidence" value="ECO:0007669"/>
    <property type="project" value="InterPro"/>
</dbReference>
<dbReference type="STRING" id="1965070.A0A443QNE0"/>
<dbReference type="InterPro" id="IPR036637">
    <property type="entry name" value="Phosphohistidine_dom_sf"/>
</dbReference>
<dbReference type="OrthoDB" id="6503891at2759"/>
<dbReference type="Gene3D" id="3.30.470.20">
    <property type="entry name" value="ATP-grasp fold, B domain"/>
    <property type="match status" value="1"/>
</dbReference>
<reference evidence="4" key="2">
    <citation type="submission" date="2018-11" db="EMBL/GenBank/DDBJ databases">
        <title>Trombidioid mite genomics.</title>
        <authorList>
            <person name="Dong X."/>
        </authorList>
    </citation>
    <scope>NUCLEOTIDE SEQUENCE</scope>
    <source>
        <strain evidence="4">UoL-WK</strain>
    </source>
</reference>
<dbReference type="Pfam" id="PF00391">
    <property type="entry name" value="PEP-utilizers"/>
    <property type="match status" value="1"/>
</dbReference>
<keyword evidence="4" id="KW-0812">Transmembrane</keyword>
<comment type="caution">
    <text evidence="4">The sequence shown here is derived from an EMBL/GenBank/DDBJ whole genome shotgun (WGS) entry which is preliminary data.</text>
</comment>
<dbReference type="EMBL" id="NCKU01005463">
    <property type="protein sequence ID" value="RWS04540.1"/>
    <property type="molecule type" value="Genomic_DNA"/>
</dbReference>
<dbReference type="GO" id="GO:0016301">
    <property type="term" value="F:kinase activity"/>
    <property type="evidence" value="ECO:0007669"/>
    <property type="project" value="InterPro"/>
</dbReference>